<proteinExistence type="predicted"/>
<accession>A0A0C4YJC2</accession>
<evidence type="ECO:0000313" key="1">
    <source>
        <dbReference type="EMBL" id="AJG22715.1"/>
    </source>
</evidence>
<dbReference type="AlphaFoldDB" id="A0A0C4YJC2"/>
<evidence type="ECO:0000313" key="2">
    <source>
        <dbReference type="Proteomes" id="UP000031843"/>
    </source>
</evidence>
<name>A0A0C4YJC2_9BURK</name>
<keyword evidence="2" id="KW-1185">Reference proteome</keyword>
<dbReference type="KEGG" id="cbw:RR42_s1126"/>
<organism evidence="1 2">
    <name type="scientific">Cupriavidus basilensis</name>
    <dbReference type="NCBI Taxonomy" id="68895"/>
    <lineage>
        <taxon>Bacteria</taxon>
        <taxon>Pseudomonadati</taxon>
        <taxon>Pseudomonadota</taxon>
        <taxon>Betaproteobacteria</taxon>
        <taxon>Burkholderiales</taxon>
        <taxon>Burkholderiaceae</taxon>
        <taxon>Cupriavidus</taxon>
    </lineage>
</organism>
<dbReference type="Proteomes" id="UP000031843">
    <property type="component" value="Chromosome secondary"/>
</dbReference>
<reference evidence="1 2" key="1">
    <citation type="journal article" date="2015" name="Genome Announc.">
        <title>Complete Genome Sequence of Cupriavidus basilensis 4G11, Isolated from the Oak Ridge Field Research Center Site.</title>
        <authorList>
            <person name="Ray J."/>
            <person name="Waters R.J."/>
            <person name="Skerker J.M."/>
            <person name="Kuehl J.V."/>
            <person name="Price M.N."/>
            <person name="Huang J."/>
            <person name="Chakraborty R."/>
            <person name="Arkin A.P."/>
            <person name="Deutschbauer A."/>
        </authorList>
    </citation>
    <scope>NUCLEOTIDE SEQUENCE [LARGE SCALE GENOMIC DNA]</scope>
    <source>
        <strain evidence="1">4G11</strain>
    </source>
</reference>
<dbReference type="EMBL" id="CP010537">
    <property type="protein sequence ID" value="AJG22715.1"/>
    <property type="molecule type" value="Genomic_DNA"/>
</dbReference>
<sequence>MLTKQVQPQLFRPPVAICRTDAGGMIERTLCFTGHALSPIAVALNA</sequence>
<protein>
    <submittedName>
        <fullName evidence="1">Uncharacterized protein</fullName>
    </submittedName>
</protein>
<gene>
    <name evidence="1" type="ORF">RR42_s1126</name>
</gene>